<comment type="similarity">
    <text evidence="1">Belongs to the MsrA Met sulfoxide reductase family.</text>
</comment>
<evidence type="ECO:0000256" key="7">
    <source>
        <dbReference type="ARBA" id="ARBA00048782"/>
    </source>
</evidence>
<dbReference type="GO" id="GO:0008113">
    <property type="term" value="F:peptide-methionine (S)-S-oxide reductase activity"/>
    <property type="evidence" value="ECO:0007669"/>
    <property type="project" value="UniProtKB-EC"/>
</dbReference>
<comment type="catalytic activity">
    <reaction evidence="6">
        <text>L-methionyl-[protein] + [thioredoxin]-disulfide + H2O = L-methionyl-(S)-S-oxide-[protein] + [thioredoxin]-dithiol</text>
        <dbReference type="Rhea" id="RHEA:14217"/>
        <dbReference type="Rhea" id="RHEA-COMP:10698"/>
        <dbReference type="Rhea" id="RHEA-COMP:10700"/>
        <dbReference type="Rhea" id="RHEA-COMP:12313"/>
        <dbReference type="Rhea" id="RHEA-COMP:12315"/>
        <dbReference type="ChEBI" id="CHEBI:15377"/>
        <dbReference type="ChEBI" id="CHEBI:16044"/>
        <dbReference type="ChEBI" id="CHEBI:29950"/>
        <dbReference type="ChEBI" id="CHEBI:44120"/>
        <dbReference type="ChEBI" id="CHEBI:50058"/>
        <dbReference type="EC" id="1.8.4.11"/>
    </reaction>
</comment>
<evidence type="ECO:0000313" key="9">
    <source>
        <dbReference type="EMBL" id="CAE0278078.1"/>
    </source>
</evidence>
<dbReference type="InterPro" id="IPR050162">
    <property type="entry name" value="MsrA_MetSO_reductase"/>
</dbReference>
<evidence type="ECO:0000256" key="2">
    <source>
        <dbReference type="ARBA" id="ARBA00012502"/>
    </source>
</evidence>
<name>A0A7S3M1V7_9STRA</name>
<organism evidence="9">
    <name type="scientific">Spumella elongata</name>
    <dbReference type="NCBI Taxonomy" id="89044"/>
    <lineage>
        <taxon>Eukaryota</taxon>
        <taxon>Sar</taxon>
        <taxon>Stramenopiles</taxon>
        <taxon>Ochrophyta</taxon>
        <taxon>Chrysophyceae</taxon>
        <taxon>Chromulinales</taxon>
        <taxon>Chromulinaceae</taxon>
        <taxon>Spumella</taxon>
    </lineage>
</organism>
<dbReference type="InterPro" id="IPR002569">
    <property type="entry name" value="Met_Sox_Rdtase_MsrA_dom"/>
</dbReference>
<evidence type="ECO:0000256" key="3">
    <source>
        <dbReference type="ARBA" id="ARBA00023002"/>
    </source>
</evidence>
<dbReference type="Pfam" id="PF01625">
    <property type="entry name" value="PMSR"/>
    <property type="match status" value="1"/>
</dbReference>
<dbReference type="SUPFAM" id="SSF55068">
    <property type="entry name" value="Peptide methionine sulfoxide reductase"/>
    <property type="match status" value="1"/>
</dbReference>
<dbReference type="AlphaFoldDB" id="A0A7S3M1V7"/>
<sequence>MGGVVAMFFRSYEARDGQKENVKAQTNESDAIVSTDKPKEIANRACFGAGCYWGTEKYFRYDFPKLHKNGSVYATAVGFMGPTHAKRNPSYREVCSGRTGHVEVFEFAFSGGAEYYSQLVHYFFQFHDPTTLNRQGNDKGTQYASVIYCYDQQQFDIATSVKNKLQQLLNEKKLNCYSNNIVDTDIRMSTIFYPAEEEHQNYLMENPGGYCNHRLRFTHWPQ</sequence>
<dbReference type="EC" id="1.8.4.11" evidence="2"/>
<dbReference type="Gene3D" id="3.30.1060.10">
    <property type="entry name" value="Peptide methionine sulphoxide reductase MsrA"/>
    <property type="match status" value="1"/>
</dbReference>
<reference evidence="9" key="1">
    <citation type="submission" date="2021-01" db="EMBL/GenBank/DDBJ databases">
        <authorList>
            <person name="Corre E."/>
            <person name="Pelletier E."/>
            <person name="Niang G."/>
            <person name="Scheremetjew M."/>
            <person name="Finn R."/>
            <person name="Kale V."/>
            <person name="Holt S."/>
            <person name="Cochrane G."/>
            <person name="Meng A."/>
            <person name="Brown T."/>
            <person name="Cohen L."/>
        </authorList>
    </citation>
    <scope>NUCLEOTIDE SEQUENCE</scope>
    <source>
        <strain evidence="9">CCAP 955/1</strain>
    </source>
</reference>
<evidence type="ECO:0000256" key="6">
    <source>
        <dbReference type="ARBA" id="ARBA00047806"/>
    </source>
</evidence>
<dbReference type="GO" id="GO:0034599">
    <property type="term" value="P:cellular response to oxidative stress"/>
    <property type="evidence" value="ECO:0007669"/>
    <property type="project" value="TreeGrafter"/>
</dbReference>
<evidence type="ECO:0000256" key="4">
    <source>
        <dbReference type="ARBA" id="ARBA00030273"/>
    </source>
</evidence>
<dbReference type="NCBIfam" id="TIGR00401">
    <property type="entry name" value="msrA"/>
    <property type="match status" value="1"/>
</dbReference>
<proteinExistence type="inferred from homology"/>
<dbReference type="GO" id="GO:0005737">
    <property type="term" value="C:cytoplasm"/>
    <property type="evidence" value="ECO:0007669"/>
    <property type="project" value="TreeGrafter"/>
</dbReference>
<evidence type="ECO:0000259" key="8">
    <source>
        <dbReference type="Pfam" id="PF01625"/>
    </source>
</evidence>
<dbReference type="PANTHER" id="PTHR42799">
    <property type="entry name" value="MITOCHONDRIAL PEPTIDE METHIONINE SULFOXIDE REDUCTASE"/>
    <property type="match status" value="1"/>
</dbReference>
<dbReference type="InterPro" id="IPR036509">
    <property type="entry name" value="Met_Sox_Rdtase_MsrA_sf"/>
</dbReference>
<comment type="catalytic activity">
    <reaction evidence="7">
        <text>[thioredoxin]-disulfide + L-methionine + H2O = L-methionine (S)-S-oxide + [thioredoxin]-dithiol</text>
        <dbReference type="Rhea" id="RHEA:19993"/>
        <dbReference type="Rhea" id="RHEA-COMP:10698"/>
        <dbReference type="Rhea" id="RHEA-COMP:10700"/>
        <dbReference type="ChEBI" id="CHEBI:15377"/>
        <dbReference type="ChEBI" id="CHEBI:29950"/>
        <dbReference type="ChEBI" id="CHEBI:50058"/>
        <dbReference type="ChEBI" id="CHEBI:57844"/>
        <dbReference type="ChEBI" id="CHEBI:58772"/>
        <dbReference type="EC" id="1.8.4.11"/>
    </reaction>
</comment>
<dbReference type="EMBL" id="HBIC01013895">
    <property type="protein sequence ID" value="CAE0278078.1"/>
    <property type="molecule type" value="Transcribed_RNA"/>
</dbReference>
<dbReference type="PANTHER" id="PTHR42799:SF2">
    <property type="entry name" value="MITOCHONDRIAL PEPTIDE METHIONINE SULFOXIDE REDUCTASE"/>
    <property type="match status" value="1"/>
</dbReference>
<evidence type="ECO:0000256" key="1">
    <source>
        <dbReference type="ARBA" id="ARBA00005591"/>
    </source>
</evidence>
<dbReference type="HAMAP" id="MF_01401">
    <property type="entry name" value="MsrA"/>
    <property type="match status" value="1"/>
</dbReference>
<accession>A0A7S3M1V7</accession>
<evidence type="ECO:0000256" key="5">
    <source>
        <dbReference type="ARBA" id="ARBA00030643"/>
    </source>
</evidence>
<feature type="domain" description="Peptide methionine sulphoxide reductase MsrA" evidence="8">
    <location>
        <begin position="45"/>
        <end position="212"/>
    </location>
</feature>
<protein>
    <recommendedName>
        <fullName evidence="2">peptide-methionine (S)-S-oxide reductase</fullName>
        <ecNumber evidence="2">1.8.4.11</ecNumber>
    </recommendedName>
    <alternativeName>
        <fullName evidence="5">Peptide-methionine (S)-S-oxide reductase</fullName>
    </alternativeName>
    <alternativeName>
        <fullName evidence="4">Protein-methionine-S-oxide reductase</fullName>
    </alternativeName>
</protein>
<keyword evidence="3" id="KW-0560">Oxidoreductase</keyword>
<gene>
    <name evidence="9" type="ORF">SELO1098_LOCUS6908</name>
</gene>